<keyword evidence="5 8" id="KW-0812">Transmembrane</keyword>
<feature type="transmembrane region" description="Helical" evidence="8">
    <location>
        <begin position="218"/>
        <end position="241"/>
    </location>
</feature>
<evidence type="ECO:0000256" key="2">
    <source>
        <dbReference type="ARBA" id="ARBA00022448"/>
    </source>
</evidence>
<evidence type="ECO:0000256" key="1">
    <source>
        <dbReference type="ARBA" id="ARBA00004429"/>
    </source>
</evidence>
<feature type="transmembrane region" description="Helical" evidence="8">
    <location>
        <begin position="163"/>
        <end position="183"/>
    </location>
</feature>
<dbReference type="Proteomes" id="UP000199182">
    <property type="component" value="Unassembled WGS sequence"/>
</dbReference>
<comment type="subcellular location">
    <subcellularLocation>
        <location evidence="1">Cell inner membrane</location>
        <topology evidence="1">Multi-pass membrane protein</topology>
    </subcellularLocation>
</comment>
<feature type="transmembrane region" description="Helical" evidence="8">
    <location>
        <begin position="253"/>
        <end position="271"/>
    </location>
</feature>
<evidence type="ECO:0000259" key="9">
    <source>
        <dbReference type="PROSITE" id="PS50850"/>
    </source>
</evidence>
<dbReference type="AlphaFoldDB" id="A0A1H0BEM4"/>
<keyword evidence="3" id="KW-1003">Cell membrane</keyword>
<keyword evidence="4" id="KW-0997">Cell inner membrane</keyword>
<dbReference type="Gene3D" id="1.20.1250.20">
    <property type="entry name" value="MFS general substrate transporter like domains"/>
    <property type="match status" value="2"/>
</dbReference>
<dbReference type="Pfam" id="PF12832">
    <property type="entry name" value="MFS_1_like"/>
    <property type="match status" value="1"/>
</dbReference>
<evidence type="ECO:0000313" key="10">
    <source>
        <dbReference type="EMBL" id="SDN44051.1"/>
    </source>
</evidence>
<evidence type="ECO:0000256" key="6">
    <source>
        <dbReference type="ARBA" id="ARBA00022989"/>
    </source>
</evidence>
<keyword evidence="6 8" id="KW-1133">Transmembrane helix</keyword>
<reference evidence="10 11" key="1">
    <citation type="submission" date="2016-10" db="EMBL/GenBank/DDBJ databases">
        <authorList>
            <person name="de Groot N.N."/>
        </authorList>
    </citation>
    <scope>NUCLEOTIDE SEQUENCE [LARGE SCALE GENOMIC DNA]</scope>
    <source>
        <strain evidence="10 11">CGMCC 1.5012</strain>
    </source>
</reference>
<dbReference type="RefSeq" id="WP_092640537.1">
    <property type="nucleotide sequence ID" value="NZ_FNID01000019.1"/>
</dbReference>
<feature type="transmembrane region" description="Helical" evidence="8">
    <location>
        <begin position="139"/>
        <end position="157"/>
    </location>
</feature>
<feature type="domain" description="Major facilitator superfamily (MFS) profile" evidence="9">
    <location>
        <begin position="217"/>
        <end position="402"/>
    </location>
</feature>
<feature type="transmembrane region" description="Helical" evidence="8">
    <location>
        <begin position="98"/>
        <end position="118"/>
    </location>
</feature>
<keyword evidence="11" id="KW-1185">Reference proteome</keyword>
<dbReference type="InterPro" id="IPR024989">
    <property type="entry name" value="MFS_assoc_dom"/>
</dbReference>
<dbReference type="SUPFAM" id="SSF103473">
    <property type="entry name" value="MFS general substrate transporter"/>
    <property type="match status" value="1"/>
</dbReference>
<dbReference type="PANTHER" id="PTHR23522:SF10">
    <property type="entry name" value="3-PHENYLPROPIONIC ACID TRANSPORTER-RELATED"/>
    <property type="match status" value="1"/>
</dbReference>
<dbReference type="OrthoDB" id="1853855at2"/>
<gene>
    <name evidence="10" type="ORF">SAMN05192585_11948</name>
</gene>
<feature type="transmembrane region" description="Helical" evidence="8">
    <location>
        <begin position="343"/>
        <end position="365"/>
    </location>
</feature>
<organism evidence="10 11">
    <name type="scientific">Acetanaerobacterium elongatum</name>
    <dbReference type="NCBI Taxonomy" id="258515"/>
    <lineage>
        <taxon>Bacteria</taxon>
        <taxon>Bacillati</taxon>
        <taxon>Bacillota</taxon>
        <taxon>Clostridia</taxon>
        <taxon>Eubacteriales</taxon>
        <taxon>Oscillospiraceae</taxon>
        <taxon>Acetanaerobacterium</taxon>
    </lineage>
</organism>
<accession>A0A1H0BEM4</accession>
<feature type="transmembrane region" description="Helical" evidence="8">
    <location>
        <begin position="12"/>
        <end position="31"/>
    </location>
</feature>
<dbReference type="GO" id="GO:0022857">
    <property type="term" value="F:transmembrane transporter activity"/>
    <property type="evidence" value="ECO:0007669"/>
    <property type="project" value="InterPro"/>
</dbReference>
<dbReference type="PROSITE" id="PS50850">
    <property type="entry name" value="MFS"/>
    <property type="match status" value="1"/>
</dbReference>
<dbReference type="EMBL" id="FNID01000019">
    <property type="protein sequence ID" value="SDN44051.1"/>
    <property type="molecule type" value="Genomic_DNA"/>
</dbReference>
<dbReference type="GO" id="GO:0005886">
    <property type="term" value="C:plasma membrane"/>
    <property type="evidence" value="ECO:0007669"/>
    <property type="project" value="UniProtKB-SubCell"/>
</dbReference>
<dbReference type="STRING" id="258515.SAMN05192585_11948"/>
<evidence type="ECO:0000256" key="5">
    <source>
        <dbReference type="ARBA" id="ARBA00022692"/>
    </source>
</evidence>
<evidence type="ECO:0000256" key="3">
    <source>
        <dbReference type="ARBA" id="ARBA00022475"/>
    </source>
</evidence>
<protein>
    <submittedName>
        <fullName evidence="10">MFS_1 like family protein</fullName>
    </submittedName>
</protein>
<evidence type="ECO:0000256" key="8">
    <source>
        <dbReference type="SAM" id="Phobius"/>
    </source>
</evidence>
<dbReference type="InterPro" id="IPR036259">
    <property type="entry name" value="MFS_trans_sf"/>
</dbReference>
<dbReference type="InterPro" id="IPR020846">
    <property type="entry name" value="MFS_dom"/>
</dbReference>
<name>A0A1H0BEM4_9FIRM</name>
<sequence length="402" mass="44014">MKTGIKNQTLAFAFLECFFWAGYCCVLGFISSYLKQLNYSDSIIGLIMAVVAMILMITQPLFGYLADSYIPPKILISLSILISIGLAFLIPLAKQGFVYALITVLLLTVCESSVTGVISSWSSKLIAAGEPINYGLTRGTGSMGFAFTAILVGFMMQKLGSDIIFILHAGFYTLDILVILFLVKYIPCLNKKVHNEKQLQSSSGLINSIGILMRNKRYVVLMLSIFITSCSITMVNTYFPIILLSAGGTSEDVGIYLFVTAMSEGCVMIFYSKFAKRFKNRSLFLFSLFFFVIRFLLFWAASGNTTALIVFQITQSFSYGLYLPSTVAYTAEVSPLALRSTALSIGMALNMGLSSVIGNLVGSILSQNISLLSIFPVALLLVIISILIFSITFLIKDAPVQN</sequence>
<feature type="transmembrane region" description="Helical" evidence="8">
    <location>
        <begin position="371"/>
        <end position="395"/>
    </location>
</feature>
<keyword evidence="2" id="KW-0813">Transport</keyword>
<feature type="transmembrane region" description="Helical" evidence="8">
    <location>
        <begin position="74"/>
        <end position="92"/>
    </location>
</feature>
<dbReference type="PANTHER" id="PTHR23522">
    <property type="entry name" value="BLL5896 PROTEIN"/>
    <property type="match status" value="1"/>
</dbReference>
<proteinExistence type="predicted"/>
<evidence type="ECO:0000256" key="4">
    <source>
        <dbReference type="ARBA" id="ARBA00022519"/>
    </source>
</evidence>
<keyword evidence="7 8" id="KW-0472">Membrane</keyword>
<feature type="transmembrane region" description="Helical" evidence="8">
    <location>
        <begin position="43"/>
        <end position="62"/>
    </location>
</feature>
<evidence type="ECO:0000256" key="7">
    <source>
        <dbReference type="ARBA" id="ARBA00023136"/>
    </source>
</evidence>
<feature type="transmembrane region" description="Helical" evidence="8">
    <location>
        <begin position="283"/>
        <end position="301"/>
    </location>
</feature>
<evidence type="ECO:0000313" key="11">
    <source>
        <dbReference type="Proteomes" id="UP000199182"/>
    </source>
</evidence>